<dbReference type="RefSeq" id="WP_296089374.1">
    <property type="nucleotide sequence ID" value="NZ_CAUSTY010000016.1"/>
</dbReference>
<evidence type="ECO:0000256" key="1">
    <source>
        <dbReference type="SAM" id="MobiDB-lite"/>
    </source>
</evidence>
<feature type="region of interest" description="Disordered" evidence="1">
    <location>
        <begin position="24"/>
        <end position="47"/>
    </location>
</feature>
<comment type="caution">
    <text evidence="2">The sequence shown here is derived from an EMBL/GenBank/DDBJ whole genome shotgun (WGS) entry which is preliminary data.</text>
</comment>
<accession>A0A929WYX2</accession>
<protein>
    <submittedName>
        <fullName evidence="2">Uncharacterized protein</fullName>
    </submittedName>
</protein>
<evidence type="ECO:0000313" key="2">
    <source>
        <dbReference type="EMBL" id="MBF0970062.1"/>
    </source>
</evidence>
<dbReference type="EMBL" id="JABZGR010000006">
    <property type="protein sequence ID" value="MBF0970062.1"/>
    <property type="molecule type" value="Genomic_DNA"/>
</dbReference>
<proteinExistence type="predicted"/>
<sequence length="47" mass="5060">MEYVSPGIEVLSLYTDEMMGVPIRPGSTFSGTLDPGDDEPDPEEGND</sequence>
<dbReference type="AlphaFoldDB" id="A0A929WYX2"/>
<gene>
    <name evidence="2" type="ORF">HXK21_03330</name>
</gene>
<dbReference type="Proteomes" id="UP000704068">
    <property type="component" value="Unassembled WGS sequence"/>
</dbReference>
<organism evidence="2 3">
    <name type="scientific">Alloprevotella tannerae</name>
    <dbReference type="NCBI Taxonomy" id="76122"/>
    <lineage>
        <taxon>Bacteria</taxon>
        <taxon>Pseudomonadati</taxon>
        <taxon>Bacteroidota</taxon>
        <taxon>Bacteroidia</taxon>
        <taxon>Bacteroidales</taxon>
        <taxon>Prevotellaceae</taxon>
        <taxon>Alloprevotella</taxon>
    </lineage>
</organism>
<name>A0A929WYX2_9BACT</name>
<feature type="compositionally biased region" description="Acidic residues" evidence="1">
    <location>
        <begin position="35"/>
        <end position="47"/>
    </location>
</feature>
<evidence type="ECO:0000313" key="3">
    <source>
        <dbReference type="Proteomes" id="UP000704068"/>
    </source>
</evidence>
<reference evidence="2" key="1">
    <citation type="submission" date="2020-04" db="EMBL/GenBank/DDBJ databases">
        <title>Deep metagenomics examines the oral microbiome during advanced dental caries in children, revealing novel taxa and co-occurrences with host molecules.</title>
        <authorList>
            <person name="Baker J.L."/>
            <person name="Morton J.T."/>
            <person name="Dinis M."/>
            <person name="Alvarez R."/>
            <person name="Tran N.C."/>
            <person name="Knight R."/>
            <person name="Edlund A."/>
        </authorList>
    </citation>
    <scope>NUCLEOTIDE SEQUENCE</scope>
    <source>
        <strain evidence="2">JCVI_34_bin.1</strain>
    </source>
</reference>